<reference evidence="1" key="1">
    <citation type="submission" date="2014-09" db="EMBL/GenBank/DDBJ databases">
        <authorList>
            <person name="Magalhaes I.L.F."/>
            <person name="Oliveira U."/>
            <person name="Santos F.R."/>
            <person name="Vidigal T.H.D.A."/>
            <person name="Brescovit A.D."/>
            <person name="Santos A.J."/>
        </authorList>
    </citation>
    <scope>NUCLEOTIDE SEQUENCE</scope>
    <source>
        <tissue evidence="1">Shoot tissue taken approximately 20 cm above the soil surface</tissue>
    </source>
</reference>
<proteinExistence type="predicted"/>
<reference evidence="1" key="2">
    <citation type="journal article" date="2015" name="Data Brief">
        <title>Shoot transcriptome of the giant reed, Arundo donax.</title>
        <authorList>
            <person name="Barrero R.A."/>
            <person name="Guerrero F.D."/>
            <person name="Moolhuijzen P."/>
            <person name="Goolsby J.A."/>
            <person name="Tidwell J."/>
            <person name="Bellgard S.E."/>
            <person name="Bellgard M.I."/>
        </authorList>
    </citation>
    <scope>NUCLEOTIDE SEQUENCE</scope>
    <source>
        <tissue evidence="1">Shoot tissue taken approximately 20 cm above the soil surface</tissue>
    </source>
</reference>
<evidence type="ECO:0000313" key="1">
    <source>
        <dbReference type="EMBL" id="JAD49597.1"/>
    </source>
</evidence>
<accession>A0A0A9ARC9</accession>
<dbReference type="AlphaFoldDB" id="A0A0A9ARC9"/>
<protein>
    <submittedName>
        <fullName evidence="1">Uncharacterized protein</fullName>
    </submittedName>
</protein>
<sequence length="32" mass="3707">MLLCRCDSMTNGHAMNLFTARLRQPLRTDVEL</sequence>
<dbReference type="EMBL" id="GBRH01248298">
    <property type="protein sequence ID" value="JAD49597.1"/>
    <property type="molecule type" value="Transcribed_RNA"/>
</dbReference>
<name>A0A0A9ARC9_ARUDO</name>
<organism evidence="1">
    <name type="scientific">Arundo donax</name>
    <name type="common">Giant reed</name>
    <name type="synonym">Donax arundinaceus</name>
    <dbReference type="NCBI Taxonomy" id="35708"/>
    <lineage>
        <taxon>Eukaryota</taxon>
        <taxon>Viridiplantae</taxon>
        <taxon>Streptophyta</taxon>
        <taxon>Embryophyta</taxon>
        <taxon>Tracheophyta</taxon>
        <taxon>Spermatophyta</taxon>
        <taxon>Magnoliopsida</taxon>
        <taxon>Liliopsida</taxon>
        <taxon>Poales</taxon>
        <taxon>Poaceae</taxon>
        <taxon>PACMAD clade</taxon>
        <taxon>Arundinoideae</taxon>
        <taxon>Arundineae</taxon>
        <taxon>Arundo</taxon>
    </lineage>
</organism>